<evidence type="ECO:0000313" key="2">
    <source>
        <dbReference type="EMBL" id="AIS02537.1"/>
    </source>
</evidence>
<evidence type="ECO:0000259" key="1">
    <source>
        <dbReference type="Pfam" id="PF21806"/>
    </source>
</evidence>
<feature type="domain" description="DUF6879" evidence="1">
    <location>
        <begin position="10"/>
        <end position="178"/>
    </location>
</feature>
<proteinExistence type="predicted"/>
<gene>
    <name evidence="2" type="ORF">SGLAU_33035</name>
</gene>
<geneLocation type="plasmid" evidence="2 3">
    <name>pSglau1</name>
</geneLocation>
<dbReference type="RefSeq" id="WP_099052976.1">
    <property type="nucleotide sequence ID" value="NZ_CP009439.1"/>
</dbReference>
<keyword evidence="3" id="KW-1185">Reference proteome</keyword>
<dbReference type="Proteomes" id="UP000029482">
    <property type="component" value="Plasmid pSglau1"/>
</dbReference>
<keyword evidence="2" id="KW-0614">Plasmid</keyword>
<organism evidence="2 3">
    <name type="scientific">Streptomyces glaucescens</name>
    <dbReference type="NCBI Taxonomy" id="1907"/>
    <lineage>
        <taxon>Bacteria</taxon>
        <taxon>Bacillati</taxon>
        <taxon>Actinomycetota</taxon>
        <taxon>Actinomycetes</taxon>
        <taxon>Kitasatosporales</taxon>
        <taxon>Streptomycetaceae</taxon>
        <taxon>Streptomyces</taxon>
    </lineage>
</organism>
<evidence type="ECO:0000313" key="3">
    <source>
        <dbReference type="Proteomes" id="UP000029482"/>
    </source>
</evidence>
<dbReference type="EMBL" id="CP009439">
    <property type="protein sequence ID" value="AIS02537.1"/>
    <property type="molecule type" value="Genomic_DNA"/>
</dbReference>
<protein>
    <recommendedName>
        <fullName evidence="1">DUF6879 domain-containing protein</fullName>
    </recommendedName>
</protein>
<dbReference type="AlphaFoldDB" id="A0A089XKP5"/>
<accession>A0A089XKP5</accession>
<dbReference type="eggNOG" id="ENOG5032UPC">
    <property type="taxonomic scope" value="Bacteria"/>
</dbReference>
<dbReference type="KEGG" id="sgu:SGLAU_33035"/>
<sequence length="179" mass="20353">MPQNALHSATFADLLAATRRSAVHLEMRDVYAVGDEQEDFDTFLRTGVANTDPTRSFWPQWVPLVQDAVGRGVVMRRARIVSEPVTDYIRYEHAITTVNLQAGEQVRWLPRRHASDIALPGNDFWLLDDRIVQFHHLTGTGDWAENGKERTDEPTVAALCAAAFEKVWERAIPHEKYTV</sequence>
<dbReference type="Pfam" id="PF21806">
    <property type="entry name" value="DUF6879"/>
    <property type="match status" value="1"/>
</dbReference>
<reference evidence="3" key="1">
    <citation type="journal article" date="2015" name="J. Biotechnol.">
        <title>Complete genome sequence of the actinobacterium Streptomyces glaucescens GLA.O (DSM 40922) consisting of a linear chromosome and one linear plasmid.</title>
        <authorList>
            <person name="Ortseifen V."/>
            <person name="Winkler A."/>
            <person name="Albersmeier A."/>
            <person name="Wendler S."/>
            <person name="Puhler A."/>
            <person name="Kalinowski J."/>
            <person name="Ruckert C."/>
        </authorList>
    </citation>
    <scope>NUCLEOTIDE SEQUENCE [LARGE SCALE GENOMIC DNA]</scope>
    <source>
        <strain evidence="3">DSM 40922 / GLA O</strain>
        <plasmid evidence="3">pSglau1</plasmid>
    </source>
</reference>
<dbReference type="HOGENOM" id="CLU_097170_1_0_11"/>
<dbReference type="InterPro" id="IPR049244">
    <property type="entry name" value="DUF6879"/>
</dbReference>
<name>A0A089XKP5_STRGA</name>